<dbReference type="InterPro" id="IPR001086">
    <property type="entry name" value="Preph_deHydtase"/>
</dbReference>
<protein>
    <recommendedName>
        <fullName evidence="2">prephenate dehydratase</fullName>
        <ecNumber evidence="2">4.2.1.51</ecNumber>
    </recommendedName>
</protein>
<dbReference type="PANTHER" id="PTHR21022:SF19">
    <property type="entry name" value="PREPHENATE DEHYDRATASE-RELATED"/>
    <property type="match status" value="1"/>
</dbReference>
<dbReference type="Gene3D" id="3.40.190.10">
    <property type="entry name" value="Periplasmic binding protein-like II"/>
    <property type="match status" value="2"/>
</dbReference>
<dbReference type="PIRSF" id="PIRSF001500">
    <property type="entry name" value="Chor_mut_pdt_Ppr"/>
    <property type="match status" value="1"/>
</dbReference>
<evidence type="ECO:0000256" key="4">
    <source>
        <dbReference type="ARBA" id="ARBA00023141"/>
    </source>
</evidence>
<evidence type="ECO:0000256" key="5">
    <source>
        <dbReference type="ARBA" id="ARBA00023222"/>
    </source>
</evidence>
<dbReference type="UniPathway" id="UPA00121">
    <property type="reaction ID" value="UER00345"/>
</dbReference>
<dbReference type="AlphaFoldDB" id="A0A164XQ31"/>
<dbReference type="OrthoDB" id="983542at2759"/>
<dbReference type="Pfam" id="PF00800">
    <property type="entry name" value="PDT"/>
    <property type="match status" value="1"/>
</dbReference>
<keyword evidence="4" id="KW-0057">Aromatic amino acid biosynthesis</keyword>
<keyword evidence="6" id="KW-0456">Lyase</keyword>
<reference evidence="8 9" key="1">
    <citation type="journal article" date="2016" name="Mol. Biol. Evol.">
        <title>Comparative Genomics of Early-Diverging Mushroom-Forming Fungi Provides Insights into the Origins of Lignocellulose Decay Capabilities.</title>
        <authorList>
            <person name="Nagy L.G."/>
            <person name="Riley R."/>
            <person name="Tritt A."/>
            <person name="Adam C."/>
            <person name="Daum C."/>
            <person name="Floudas D."/>
            <person name="Sun H."/>
            <person name="Yadav J.S."/>
            <person name="Pangilinan J."/>
            <person name="Larsson K.H."/>
            <person name="Matsuura K."/>
            <person name="Barry K."/>
            <person name="Labutti K."/>
            <person name="Kuo R."/>
            <person name="Ohm R.A."/>
            <person name="Bhattacharya S.S."/>
            <person name="Shirouzu T."/>
            <person name="Yoshinaga Y."/>
            <person name="Martin F.M."/>
            <person name="Grigoriev I.V."/>
            <person name="Hibbett D.S."/>
        </authorList>
    </citation>
    <scope>NUCLEOTIDE SEQUENCE [LARGE SCALE GENOMIC DNA]</scope>
    <source>
        <strain evidence="8 9">HHB9708</strain>
    </source>
</reference>
<keyword evidence="9" id="KW-1185">Reference proteome</keyword>
<evidence type="ECO:0000256" key="3">
    <source>
        <dbReference type="ARBA" id="ARBA00022605"/>
    </source>
</evidence>
<dbReference type="EMBL" id="KV419400">
    <property type="protein sequence ID" value="KZS96187.1"/>
    <property type="molecule type" value="Genomic_DNA"/>
</dbReference>
<name>A0A164XQ31_9AGAM</name>
<proteinExistence type="predicted"/>
<evidence type="ECO:0000259" key="7">
    <source>
        <dbReference type="PROSITE" id="PS51171"/>
    </source>
</evidence>
<dbReference type="PANTHER" id="PTHR21022">
    <property type="entry name" value="PREPHENATE DEHYDRATASE P PROTEIN"/>
    <property type="match status" value="1"/>
</dbReference>
<feature type="domain" description="Prephenate dehydratase" evidence="7">
    <location>
        <begin position="8"/>
        <end position="192"/>
    </location>
</feature>
<evidence type="ECO:0000256" key="1">
    <source>
        <dbReference type="ARBA" id="ARBA00004741"/>
    </source>
</evidence>
<dbReference type="PROSITE" id="PS51171">
    <property type="entry name" value="PREPHENATE_DEHYDR_3"/>
    <property type="match status" value="1"/>
</dbReference>
<evidence type="ECO:0000256" key="6">
    <source>
        <dbReference type="ARBA" id="ARBA00023239"/>
    </source>
</evidence>
<dbReference type="Proteomes" id="UP000076722">
    <property type="component" value="Unassembled WGS sequence"/>
</dbReference>
<dbReference type="STRING" id="1314777.A0A164XQ31"/>
<organism evidence="8 9">
    <name type="scientific">Sistotremastrum niveocremeum HHB9708</name>
    <dbReference type="NCBI Taxonomy" id="1314777"/>
    <lineage>
        <taxon>Eukaryota</taxon>
        <taxon>Fungi</taxon>
        <taxon>Dikarya</taxon>
        <taxon>Basidiomycota</taxon>
        <taxon>Agaricomycotina</taxon>
        <taxon>Agaricomycetes</taxon>
        <taxon>Sistotremastrales</taxon>
        <taxon>Sistotremastraceae</taxon>
        <taxon>Sertulicium</taxon>
        <taxon>Sertulicium niveocremeum</taxon>
    </lineage>
</organism>
<evidence type="ECO:0000313" key="8">
    <source>
        <dbReference type="EMBL" id="KZS96187.1"/>
    </source>
</evidence>
<gene>
    <name evidence="8" type="ORF">SISNIDRAFT_451887</name>
</gene>
<dbReference type="GO" id="GO:0009094">
    <property type="term" value="P:L-phenylalanine biosynthetic process"/>
    <property type="evidence" value="ECO:0007669"/>
    <property type="project" value="UniProtKB-UniPathway"/>
</dbReference>
<sequence>MAPSTSPRLAYLGPEGTYTHQAAWDRFRDTVHYTPYASIQDTFNSLSSENPFAVIPLENSTYGSVTESYSVLQSRRFEKDAYVRGVTSLAISHCLTVRKGTKMGDIKRVMSHEQALGQCQGFLSRCLPNAELIRTPSTAAAAQALLNDDERPRESAAICSSICSIAFEDLEILQEGVQDDVSNRTRFMILASSASVPLPRSHESDPSAFRGLLRLSAPQGCRDEGLSVLELLTALDLRVMKIDRRAKICASPFHDEYIVEVTKKRADSTNLVNGISKLTWEKEIQGAIDRVRDLGGEVCVLGLW</sequence>
<keyword evidence="3" id="KW-0028">Amino-acid biosynthesis</keyword>
<accession>A0A164XQ31</accession>
<dbReference type="EC" id="4.2.1.51" evidence="2"/>
<dbReference type="CDD" id="cd13532">
    <property type="entry name" value="PBP2_PDT_like"/>
    <property type="match status" value="1"/>
</dbReference>
<keyword evidence="5" id="KW-0584">Phenylalanine biosynthesis</keyword>
<comment type="pathway">
    <text evidence="1">Amino-acid biosynthesis; L-phenylalanine biosynthesis; phenylpyruvate from prephenate: step 1/1.</text>
</comment>
<evidence type="ECO:0000256" key="2">
    <source>
        <dbReference type="ARBA" id="ARBA00013147"/>
    </source>
</evidence>
<dbReference type="InterPro" id="IPR008242">
    <property type="entry name" value="Chor_mutase/pphenate_deHydtase"/>
</dbReference>
<dbReference type="GO" id="GO:0004664">
    <property type="term" value="F:prephenate dehydratase activity"/>
    <property type="evidence" value="ECO:0007669"/>
    <property type="project" value="UniProtKB-EC"/>
</dbReference>
<dbReference type="SUPFAM" id="SSF53850">
    <property type="entry name" value="Periplasmic binding protein-like II"/>
    <property type="match status" value="1"/>
</dbReference>
<dbReference type="GO" id="GO:0005737">
    <property type="term" value="C:cytoplasm"/>
    <property type="evidence" value="ECO:0007669"/>
    <property type="project" value="TreeGrafter"/>
</dbReference>
<evidence type="ECO:0000313" key="9">
    <source>
        <dbReference type="Proteomes" id="UP000076722"/>
    </source>
</evidence>